<dbReference type="STRING" id="7918.ENSLOCP00000002127"/>
<keyword evidence="3" id="KW-1185">Reference proteome</keyword>
<dbReference type="GO" id="GO:0005975">
    <property type="term" value="P:carbohydrate metabolic process"/>
    <property type="evidence" value="ECO:0007669"/>
    <property type="project" value="InterPro"/>
</dbReference>
<evidence type="ECO:0000259" key="1">
    <source>
        <dbReference type="Pfam" id="PF00128"/>
    </source>
</evidence>
<dbReference type="PANTHER" id="PTHR46673">
    <property type="entry name" value="4F2 CELL-SURFACE ANTIGEN HEAVY CHAIN"/>
    <property type="match status" value="1"/>
</dbReference>
<dbReference type="GeneTree" id="ENSGT00940000156646"/>
<feature type="domain" description="Glycosyl hydrolase family 13 catalytic" evidence="1">
    <location>
        <begin position="4"/>
        <end position="135"/>
    </location>
</feature>
<dbReference type="HOGENOM" id="CLU_1854547_0_0_1"/>
<dbReference type="InParanoid" id="W5M170"/>
<dbReference type="KEGG" id="loc:107075870"/>
<reference evidence="2" key="2">
    <citation type="submission" date="2025-08" db="UniProtKB">
        <authorList>
            <consortium name="Ensembl"/>
        </authorList>
    </citation>
    <scope>IDENTIFICATION</scope>
</reference>
<evidence type="ECO:0000313" key="3">
    <source>
        <dbReference type="Proteomes" id="UP000018468"/>
    </source>
</evidence>
<accession>W5M170</accession>
<dbReference type="InterPro" id="IPR017853">
    <property type="entry name" value="GH"/>
</dbReference>
<proteinExistence type="predicted"/>
<dbReference type="PANTHER" id="PTHR46673:SF3">
    <property type="entry name" value="SOLUTE CARRIER FAMILY 3 (AMINO ACID TRANSPORTER HEAVY CHAIN), MEMBER 2A-RELATED"/>
    <property type="match status" value="1"/>
</dbReference>
<dbReference type="InterPro" id="IPR042280">
    <property type="entry name" value="SLC3A2"/>
</dbReference>
<sequence>MEDHINSLSQLKIKGLVLGSLHKAPTDSETDLSLDAVDGSLGTLDNFKSFMSKAQGKGISVVVDLTPNYRGQMPWYSDKFLQDPSQQAKIKGAFDFWLGLGVKGIQVSGLDHLVDKAPALWEELWNKTKWEGSEPADR</sequence>
<dbReference type="eggNOG" id="KOG0471">
    <property type="taxonomic scope" value="Eukaryota"/>
</dbReference>
<organism evidence="2 3">
    <name type="scientific">Lepisosteus oculatus</name>
    <name type="common">Spotted gar</name>
    <dbReference type="NCBI Taxonomy" id="7918"/>
    <lineage>
        <taxon>Eukaryota</taxon>
        <taxon>Metazoa</taxon>
        <taxon>Chordata</taxon>
        <taxon>Craniata</taxon>
        <taxon>Vertebrata</taxon>
        <taxon>Euteleostomi</taxon>
        <taxon>Actinopterygii</taxon>
        <taxon>Neopterygii</taxon>
        <taxon>Holostei</taxon>
        <taxon>Semionotiformes</taxon>
        <taxon>Lepisosteidae</taxon>
        <taxon>Lepisosteus</taxon>
    </lineage>
</organism>
<dbReference type="AlphaFoldDB" id="W5M170"/>
<dbReference type="InterPro" id="IPR006047">
    <property type="entry name" value="GH13_cat_dom"/>
</dbReference>
<name>W5M170_LEPOC</name>
<dbReference type="OrthoDB" id="1740265at2759"/>
<dbReference type="Pfam" id="PF00128">
    <property type="entry name" value="Alpha-amylase"/>
    <property type="match status" value="1"/>
</dbReference>
<dbReference type="Gene3D" id="3.20.20.80">
    <property type="entry name" value="Glycosidases"/>
    <property type="match status" value="1"/>
</dbReference>
<dbReference type="Ensembl" id="ENSLOCT00000002132.1">
    <property type="protein sequence ID" value="ENSLOCP00000002127.1"/>
    <property type="gene ID" value="ENSLOCG00000001843.1"/>
</dbReference>
<dbReference type="Bgee" id="ENSLOCG00000001843">
    <property type="expression patterns" value="Expressed in muscle tissue and 13 other cell types or tissues"/>
</dbReference>
<dbReference type="EMBL" id="AHAT01033911">
    <property type="status" value="NOT_ANNOTATED_CDS"/>
    <property type="molecule type" value="Genomic_DNA"/>
</dbReference>
<dbReference type="GO" id="GO:0006865">
    <property type="term" value="P:amino acid transport"/>
    <property type="evidence" value="ECO:0007669"/>
    <property type="project" value="InterPro"/>
</dbReference>
<reference evidence="2" key="3">
    <citation type="submission" date="2025-09" db="UniProtKB">
        <authorList>
            <consortium name="Ensembl"/>
        </authorList>
    </citation>
    <scope>IDENTIFICATION</scope>
</reference>
<protein>
    <submittedName>
        <fullName evidence="2">4F2 cell-surface antigen heavy chain-like</fullName>
    </submittedName>
</protein>
<evidence type="ECO:0000313" key="2">
    <source>
        <dbReference type="Ensembl" id="ENSLOCP00000002127.1"/>
    </source>
</evidence>
<dbReference type="SUPFAM" id="SSF51445">
    <property type="entry name" value="(Trans)glycosidases"/>
    <property type="match status" value="1"/>
</dbReference>
<dbReference type="Proteomes" id="UP000018468">
    <property type="component" value="Linkage group LG28"/>
</dbReference>
<reference evidence="3" key="1">
    <citation type="submission" date="2011-12" db="EMBL/GenBank/DDBJ databases">
        <title>The Draft Genome of Lepisosteus oculatus.</title>
        <authorList>
            <consortium name="The Broad Institute Genome Assembly &amp; Analysis Group"/>
            <consortium name="Computational R&amp;D Group"/>
            <consortium name="and Sequencing Platform"/>
            <person name="Di Palma F."/>
            <person name="Alfoldi J."/>
            <person name="Johnson J."/>
            <person name="Berlin A."/>
            <person name="Gnerre S."/>
            <person name="Jaffe D."/>
            <person name="MacCallum I."/>
            <person name="Young S."/>
            <person name="Walker B.J."/>
            <person name="Lander E.S."/>
            <person name="Lindblad-Toh K."/>
        </authorList>
    </citation>
    <scope>NUCLEOTIDE SEQUENCE [LARGE SCALE GENOMIC DNA]</scope>
</reference>